<feature type="transmembrane region" description="Helical" evidence="10">
    <location>
        <begin position="179"/>
        <end position="203"/>
    </location>
</feature>
<keyword evidence="4 9" id="KW-0812">Transmembrane</keyword>
<dbReference type="AlphaFoldDB" id="A0A1F8DS79"/>
<evidence type="ECO:0000256" key="10">
    <source>
        <dbReference type="SAM" id="Phobius"/>
    </source>
</evidence>
<dbReference type="CDD" id="cd20070">
    <property type="entry name" value="5TM_YidC_Alb3"/>
    <property type="match status" value="1"/>
</dbReference>
<dbReference type="STRING" id="1802557.A3A20_02685"/>
<evidence type="ECO:0000313" key="13">
    <source>
        <dbReference type="Proteomes" id="UP000178946"/>
    </source>
</evidence>
<keyword evidence="2" id="KW-0813">Transport</keyword>
<feature type="transmembrane region" description="Helical" evidence="10">
    <location>
        <begin position="91"/>
        <end position="112"/>
    </location>
</feature>
<keyword evidence="7 10" id="KW-0472">Membrane</keyword>
<evidence type="ECO:0000259" key="11">
    <source>
        <dbReference type="Pfam" id="PF02096"/>
    </source>
</evidence>
<evidence type="ECO:0000256" key="8">
    <source>
        <dbReference type="ARBA" id="ARBA00023186"/>
    </source>
</evidence>
<evidence type="ECO:0000256" key="3">
    <source>
        <dbReference type="ARBA" id="ARBA00022475"/>
    </source>
</evidence>
<dbReference type="GO" id="GO:0005886">
    <property type="term" value="C:plasma membrane"/>
    <property type="evidence" value="ECO:0007669"/>
    <property type="project" value="UniProtKB-SubCell"/>
</dbReference>
<proteinExistence type="inferred from homology"/>
<keyword evidence="3" id="KW-1003">Cell membrane</keyword>
<evidence type="ECO:0000256" key="7">
    <source>
        <dbReference type="ARBA" id="ARBA00023136"/>
    </source>
</evidence>
<comment type="subcellular location">
    <subcellularLocation>
        <location evidence="1">Cell membrane</location>
        <topology evidence="1">Multi-pass membrane protein</topology>
    </subcellularLocation>
    <subcellularLocation>
        <location evidence="9">Membrane</location>
        <topology evidence="9">Multi-pass membrane protein</topology>
    </subcellularLocation>
</comment>
<dbReference type="EMBL" id="MGIR01000002">
    <property type="protein sequence ID" value="OGM91454.1"/>
    <property type="molecule type" value="Genomic_DNA"/>
</dbReference>
<dbReference type="InterPro" id="IPR028055">
    <property type="entry name" value="YidC/Oxa/ALB_C"/>
</dbReference>
<feature type="transmembrane region" description="Helical" evidence="10">
    <location>
        <begin position="26"/>
        <end position="48"/>
    </location>
</feature>
<dbReference type="Proteomes" id="UP000178946">
    <property type="component" value="Unassembled WGS sequence"/>
</dbReference>
<evidence type="ECO:0000256" key="4">
    <source>
        <dbReference type="ARBA" id="ARBA00022692"/>
    </source>
</evidence>
<dbReference type="PANTHER" id="PTHR12428">
    <property type="entry name" value="OXA1"/>
    <property type="match status" value="1"/>
</dbReference>
<feature type="domain" description="Membrane insertase YidC/Oxa/ALB C-terminal" evidence="11">
    <location>
        <begin position="27"/>
        <end position="217"/>
    </location>
</feature>
<accession>A0A1F8DS79</accession>
<evidence type="ECO:0000256" key="1">
    <source>
        <dbReference type="ARBA" id="ARBA00004651"/>
    </source>
</evidence>
<name>A0A1F8DS79_9BACT</name>
<dbReference type="GO" id="GO:0015031">
    <property type="term" value="P:protein transport"/>
    <property type="evidence" value="ECO:0007669"/>
    <property type="project" value="UniProtKB-KW"/>
</dbReference>
<comment type="similarity">
    <text evidence="9">Belongs to the OXA1/ALB3/YidC family.</text>
</comment>
<evidence type="ECO:0000256" key="5">
    <source>
        <dbReference type="ARBA" id="ARBA00022927"/>
    </source>
</evidence>
<dbReference type="NCBIfam" id="TIGR03592">
    <property type="entry name" value="yidC_oxa1_cterm"/>
    <property type="match status" value="1"/>
</dbReference>
<feature type="transmembrane region" description="Helical" evidence="10">
    <location>
        <begin position="148"/>
        <end position="167"/>
    </location>
</feature>
<gene>
    <name evidence="12" type="ORF">A3A20_02685</name>
</gene>
<sequence length="233" mass="26441">MFNEILYRPIFNALVLLYEYASWQDLGIAIILLTIIIRIILFPLFHVAMRQQYAMQRLQPHVKKIQNDHKDSREKQAQALMALYKQHGVNPFSGILLMLAQLPIFLALFWVFRDGITIESLGQLYSFVSPPEEITHSFFGLIDLQGRSIILVGVAAIAQYFQGRLTLTPQSERIAKQMVMLGPALTVAIMSFLPAAIALYWLASSTFSIFQQVIIMKSIKNDEQQPPANSKTA</sequence>
<reference evidence="12 13" key="1">
    <citation type="journal article" date="2016" name="Nat. Commun.">
        <title>Thousands of microbial genomes shed light on interconnected biogeochemical processes in an aquifer system.</title>
        <authorList>
            <person name="Anantharaman K."/>
            <person name="Brown C.T."/>
            <person name="Hug L.A."/>
            <person name="Sharon I."/>
            <person name="Castelle C.J."/>
            <person name="Probst A.J."/>
            <person name="Thomas B.C."/>
            <person name="Singh A."/>
            <person name="Wilkins M.J."/>
            <person name="Karaoz U."/>
            <person name="Brodie E.L."/>
            <person name="Williams K.H."/>
            <person name="Hubbard S.S."/>
            <person name="Banfield J.F."/>
        </authorList>
    </citation>
    <scope>NUCLEOTIDE SEQUENCE [LARGE SCALE GENOMIC DNA]</scope>
</reference>
<keyword evidence="6 10" id="KW-1133">Transmembrane helix</keyword>
<keyword evidence="5" id="KW-0653">Protein transport</keyword>
<evidence type="ECO:0000256" key="2">
    <source>
        <dbReference type="ARBA" id="ARBA00022448"/>
    </source>
</evidence>
<comment type="caution">
    <text evidence="12">The sequence shown here is derived from an EMBL/GenBank/DDBJ whole genome shotgun (WGS) entry which is preliminary data.</text>
</comment>
<evidence type="ECO:0000256" key="9">
    <source>
        <dbReference type="RuleBase" id="RU003945"/>
    </source>
</evidence>
<organism evidence="12 13">
    <name type="scientific">Candidatus Wolfebacteria bacterium RIFCSPLOWO2_01_FULL_45_19</name>
    <dbReference type="NCBI Taxonomy" id="1802557"/>
    <lineage>
        <taxon>Bacteria</taxon>
        <taxon>Candidatus Wolfeibacteriota</taxon>
    </lineage>
</organism>
<dbReference type="InterPro" id="IPR047196">
    <property type="entry name" value="YidC_ALB_C"/>
</dbReference>
<evidence type="ECO:0000313" key="12">
    <source>
        <dbReference type="EMBL" id="OGM91454.1"/>
    </source>
</evidence>
<dbReference type="Pfam" id="PF02096">
    <property type="entry name" value="60KD_IMP"/>
    <property type="match status" value="1"/>
</dbReference>
<dbReference type="PANTHER" id="PTHR12428:SF65">
    <property type="entry name" value="CYTOCHROME C OXIDASE ASSEMBLY PROTEIN COX18, MITOCHONDRIAL"/>
    <property type="match status" value="1"/>
</dbReference>
<dbReference type="GO" id="GO:0051205">
    <property type="term" value="P:protein insertion into membrane"/>
    <property type="evidence" value="ECO:0007669"/>
    <property type="project" value="TreeGrafter"/>
</dbReference>
<evidence type="ECO:0000256" key="6">
    <source>
        <dbReference type="ARBA" id="ARBA00022989"/>
    </source>
</evidence>
<keyword evidence="8" id="KW-0143">Chaperone</keyword>
<protein>
    <recommendedName>
        <fullName evidence="11">Membrane insertase YidC/Oxa/ALB C-terminal domain-containing protein</fullName>
    </recommendedName>
</protein>
<dbReference type="InterPro" id="IPR001708">
    <property type="entry name" value="YidC/ALB3/OXA1/COX18"/>
</dbReference>
<dbReference type="GO" id="GO:0032977">
    <property type="term" value="F:membrane insertase activity"/>
    <property type="evidence" value="ECO:0007669"/>
    <property type="project" value="InterPro"/>
</dbReference>